<organism evidence="1 2">
    <name type="scientific">Orchesella dallaii</name>
    <dbReference type="NCBI Taxonomy" id="48710"/>
    <lineage>
        <taxon>Eukaryota</taxon>
        <taxon>Metazoa</taxon>
        <taxon>Ecdysozoa</taxon>
        <taxon>Arthropoda</taxon>
        <taxon>Hexapoda</taxon>
        <taxon>Collembola</taxon>
        <taxon>Entomobryomorpha</taxon>
        <taxon>Entomobryoidea</taxon>
        <taxon>Orchesellidae</taxon>
        <taxon>Orchesellinae</taxon>
        <taxon>Orchesella</taxon>
    </lineage>
</organism>
<evidence type="ECO:0008006" key="3">
    <source>
        <dbReference type="Google" id="ProtNLM"/>
    </source>
</evidence>
<dbReference type="PANTHER" id="PTHR34095:SF1">
    <property type="entry name" value="LARGE RIBOSOMAL SUBUNIT PROTEIN ML55"/>
    <property type="match status" value="1"/>
</dbReference>
<dbReference type="Proteomes" id="UP001642540">
    <property type="component" value="Unassembled WGS sequence"/>
</dbReference>
<dbReference type="PANTHER" id="PTHR34095">
    <property type="entry name" value="39S RIBOSOMAL PROTEIN L55, MITOCHONDRIAL"/>
    <property type="match status" value="1"/>
</dbReference>
<reference evidence="1 2" key="1">
    <citation type="submission" date="2024-08" db="EMBL/GenBank/DDBJ databases">
        <authorList>
            <person name="Cucini C."/>
            <person name="Frati F."/>
        </authorList>
    </citation>
    <scope>NUCLEOTIDE SEQUENCE [LARGE SCALE GENOMIC DNA]</scope>
</reference>
<sequence length="140" mass="16116">MVGVERLFAKVGQLLLSTSQRSGVFNGNCCHAFSYKTIGLSLLNSVRFNSNRASICRISRLQYLRQYPTLVVNPDGSTFTIRYKEPRQIISLPVDLNTLSETQKLKHLERRKPKTRISLEEDFDDVDFDSSKYLKLVKKK</sequence>
<name>A0ABP1Q4G0_9HEXA</name>
<gene>
    <name evidence="1" type="ORF">ODALV1_LOCUS7163</name>
</gene>
<dbReference type="InterPro" id="IPR018615">
    <property type="entry name" value="Ribosomal_mL55"/>
</dbReference>
<dbReference type="Gene3D" id="6.20.130.20">
    <property type="entry name" value="Mitochondrial ribosomal protein L55"/>
    <property type="match status" value="1"/>
</dbReference>
<dbReference type="InterPro" id="IPR044884">
    <property type="entry name" value="Ribosomal_mL55_sf"/>
</dbReference>
<evidence type="ECO:0000313" key="2">
    <source>
        <dbReference type="Proteomes" id="UP001642540"/>
    </source>
</evidence>
<keyword evidence="2" id="KW-1185">Reference proteome</keyword>
<evidence type="ECO:0000313" key="1">
    <source>
        <dbReference type="EMBL" id="CAL8088796.1"/>
    </source>
</evidence>
<protein>
    <recommendedName>
        <fullName evidence="3">39S ribosomal protein L55, mitochondrial</fullName>
    </recommendedName>
</protein>
<accession>A0ABP1Q4G0</accession>
<dbReference type="EMBL" id="CAXLJM020000023">
    <property type="protein sequence ID" value="CAL8088796.1"/>
    <property type="molecule type" value="Genomic_DNA"/>
</dbReference>
<proteinExistence type="predicted"/>
<comment type="caution">
    <text evidence="1">The sequence shown here is derived from an EMBL/GenBank/DDBJ whole genome shotgun (WGS) entry which is preliminary data.</text>
</comment>
<dbReference type="Pfam" id="PF09776">
    <property type="entry name" value="Mitoc_L55"/>
    <property type="match status" value="1"/>
</dbReference>